<keyword evidence="9" id="KW-1185">Reference proteome</keyword>
<proteinExistence type="predicted"/>
<dbReference type="Pfam" id="PF00892">
    <property type="entry name" value="EamA"/>
    <property type="match status" value="2"/>
</dbReference>
<dbReference type="PANTHER" id="PTHR42920:SF5">
    <property type="entry name" value="EAMA DOMAIN-CONTAINING PROTEIN"/>
    <property type="match status" value="1"/>
</dbReference>
<evidence type="ECO:0000256" key="4">
    <source>
        <dbReference type="ARBA" id="ARBA00022989"/>
    </source>
</evidence>
<dbReference type="EMBL" id="VTUZ01000006">
    <property type="protein sequence ID" value="KAA1012350.1"/>
    <property type="molecule type" value="Genomic_DNA"/>
</dbReference>
<feature type="transmembrane region" description="Helical" evidence="6">
    <location>
        <begin position="12"/>
        <end position="33"/>
    </location>
</feature>
<dbReference type="RefSeq" id="WP_149669877.1">
    <property type="nucleotide sequence ID" value="NZ_VTUZ01000006.1"/>
</dbReference>
<keyword evidence="4 6" id="KW-1133">Transmembrane helix</keyword>
<dbReference type="PANTHER" id="PTHR42920">
    <property type="entry name" value="OS03G0707200 PROTEIN-RELATED"/>
    <property type="match status" value="1"/>
</dbReference>
<feature type="transmembrane region" description="Helical" evidence="6">
    <location>
        <begin position="162"/>
        <end position="183"/>
    </location>
</feature>
<evidence type="ECO:0000256" key="5">
    <source>
        <dbReference type="ARBA" id="ARBA00023136"/>
    </source>
</evidence>
<dbReference type="InterPro" id="IPR051258">
    <property type="entry name" value="Diverse_Substrate_Transporter"/>
</dbReference>
<keyword evidence="3 6" id="KW-0812">Transmembrane</keyword>
<dbReference type="Proteomes" id="UP000325273">
    <property type="component" value="Unassembled WGS sequence"/>
</dbReference>
<evidence type="ECO:0000313" key="9">
    <source>
        <dbReference type="Proteomes" id="UP000325273"/>
    </source>
</evidence>
<feature type="transmembrane region" description="Helical" evidence="6">
    <location>
        <begin position="39"/>
        <end position="59"/>
    </location>
</feature>
<reference evidence="8 9" key="1">
    <citation type="submission" date="2019-08" db="EMBL/GenBank/DDBJ databases">
        <title>Paraburkholderia sp. DCY113.</title>
        <authorList>
            <person name="Kang J."/>
        </authorList>
    </citation>
    <scope>NUCLEOTIDE SEQUENCE [LARGE SCALE GENOMIC DNA]</scope>
    <source>
        <strain evidence="8 9">DCY113</strain>
    </source>
</reference>
<name>A0A5B0HBA1_9BURK</name>
<dbReference type="Gene3D" id="1.10.3730.20">
    <property type="match status" value="1"/>
</dbReference>
<sequence>MNPDTRQHLRANLLMLIAAMIWGSAFVAQRLSLATIGPFLFTGLRFLLGALVVLTMIVCVRPAALAELSKREPGGARELLGAGALLGVVLAVSISLQQIGLQYTKVANAGFISSLYVVIVPLLGVLFRHRTGLATWLGASLAAAGMYFLSVDEHFSMLYGDWYQLAGALVISVQMMLVGRFALRHDTLMLALVQFVTCGVACLAVGLVIEPVSLAVLTRAAPTILYGGALSVGVAYTIQVVAQRYAAPSHAAVIFSMEGVFAALAGWLVLDETLTARSLFGCALMLAGLIVCQVMPGWRRGRERVSHAS</sequence>
<feature type="domain" description="EamA" evidence="7">
    <location>
        <begin position="160"/>
        <end position="291"/>
    </location>
</feature>
<dbReference type="GO" id="GO:0005886">
    <property type="term" value="C:plasma membrane"/>
    <property type="evidence" value="ECO:0007669"/>
    <property type="project" value="UniProtKB-SubCell"/>
</dbReference>
<feature type="transmembrane region" description="Helical" evidence="6">
    <location>
        <begin position="79"/>
        <end position="100"/>
    </location>
</feature>
<feature type="transmembrane region" description="Helical" evidence="6">
    <location>
        <begin position="133"/>
        <end position="150"/>
    </location>
</feature>
<evidence type="ECO:0000313" key="8">
    <source>
        <dbReference type="EMBL" id="KAA1012350.1"/>
    </source>
</evidence>
<organism evidence="8 9">
    <name type="scientific">Paraburkholderia panacisoli</name>
    <dbReference type="NCBI Taxonomy" id="2603818"/>
    <lineage>
        <taxon>Bacteria</taxon>
        <taxon>Pseudomonadati</taxon>
        <taxon>Pseudomonadota</taxon>
        <taxon>Betaproteobacteria</taxon>
        <taxon>Burkholderiales</taxon>
        <taxon>Burkholderiaceae</taxon>
        <taxon>Paraburkholderia</taxon>
    </lineage>
</organism>
<feature type="transmembrane region" description="Helical" evidence="6">
    <location>
        <begin position="221"/>
        <end position="238"/>
    </location>
</feature>
<dbReference type="AlphaFoldDB" id="A0A5B0HBA1"/>
<feature type="transmembrane region" description="Helical" evidence="6">
    <location>
        <begin position="276"/>
        <end position="295"/>
    </location>
</feature>
<keyword evidence="2" id="KW-1003">Cell membrane</keyword>
<keyword evidence="5 6" id="KW-0472">Membrane</keyword>
<feature type="transmembrane region" description="Helical" evidence="6">
    <location>
        <begin position="106"/>
        <end position="126"/>
    </location>
</feature>
<feature type="transmembrane region" description="Helical" evidence="6">
    <location>
        <begin position="250"/>
        <end position="270"/>
    </location>
</feature>
<accession>A0A5B0HBA1</accession>
<evidence type="ECO:0000256" key="6">
    <source>
        <dbReference type="SAM" id="Phobius"/>
    </source>
</evidence>
<evidence type="ECO:0000256" key="2">
    <source>
        <dbReference type="ARBA" id="ARBA00022475"/>
    </source>
</evidence>
<feature type="domain" description="EamA" evidence="7">
    <location>
        <begin position="11"/>
        <end position="150"/>
    </location>
</feature>
<evidence type="ECO:0000256" key="3">
    <source>
        <dbReference type="ARBA" id="ARBA00022692"/>
    </source>
</evidence>
<gene>
    <name evidence="8" type="ORF">FVF58_10685</name>
</gene>
<dbReference type="SUPFAM" id="SSF103481">
    <property type="entry name" value="Multidrug resistance efflux transporter EmrE"/>
    <property type="match status" value="2"/>
</dbReference>
<comment type="subcellular location">
    <subcellularLocation>
        <location evidence="1">Cell membrane</location>
        <topology evidence="1">Multi-pass membrane protein</topology>
    </subcellularLocation>
</comment>
<dbReference type="InterPro" id="IPR000620">
    <property type="entry name" value="EamA_dom"/>
</dbReference>
<feature type="transmembrane region" description="Helical" evidence="6">
    <location>
        <begin position="190"/>
        <end position="209"/>
    </location>
</feature>
<protein>
    <submittedName>
        <fullName evidence="8">DMT family transporter</fullName>
    </submittedName>
</protein>
<comment type="caution">
    <text evidence="8">The sequence shown here is derived from an EMBL/GenBank/DDBJ whole genome shotgun (WGS) entry which is preliminary data.</text>
</comment>
<evidence type="ECO:0000256" key="1">
    <source>
        <dbReference type="ARBA" id="ARBA00004651"/>
    </source>
</evidence>
<evidence type="ECO:0000259" key="7">
    <source>
        <dbReference type="Pfam" id="PF00892"/>
    </source>
</evidence>
<dbReference type="InterPro" id="IPR037185">
    <property type="entry name" value="EmrE-like"/>
</dbReference>